<sequence length="131" mass="14482">MKLEIMQHVTEEFTGLRDFISTLVSPSSGTSTSAVALVVNEPNLWDDLHEDGEGGDEQSPEDDNRTEEGDMQDMNDPGETVPTLPSDDNEEGSSTHDVMEVDGVSTFSGSYVDWKDSYELALLYHFTLMDT</sequence>
<name>A0A8S0T8E9_OLEEU</name>
<evidence type="ECO:0000313" key="3">
    <source>
        <dbReference type="Proteomes" id="UP000594638"/>
    </source>
</evidence>
<reference evidence="2 3" key="1">
    <citation type="submission" date="2019-12" db="EMBL/GenBank/DDBJ databases">
        <authorList>
            <person name="Alioto T."/>
            <person name="Alioto T."/>
            <person name="Gomez Garrido J."/>
        </authorList>
    </citation>
    <scope>NUCLEOTIDE SEQUENCE [LARGE SCALE GENOMIC DNA]</scope>
</reference>
<evidence type="ECO:0000313" key="2">
    <source>
        <dbReference type="EMBL" id="CAA3000533.1"/>
    </source>
</evidence>
<accession>A0A8S0T8E9</accession>
<evidence type="ECO:0000256" key="1">
    <source>
        <dbReference type="SAM" id="MobiDB-lite"/>
    </source>
</evidence>
<protein>
    <submittedName>
        <fullName evidence="2">Uncharacterized protein</fullName>
    </submittedName>
</protein>
<dbReference type="Proteomes" id="UP000594638">
    <property type="component" value="Unassembled WGS sequence"/>
</dbReference>
<gene>
    <name evidence="2" type="ORF">OLEA9_A062276</name>
</gene>
<keyword evidence="3" id="KW-1185">Reference proteome</keyword>
<comment type="caution">
    <text evidence="2">The sequence shown here is derived from an EMBL/GenBank/DDBJ whole genome shotgun (WGS) entry which is preliminary data.</text>
</comment>
<proteinExistence type="predicted"/>
<dbReference type="EMBL" id="CACTIH010005697">
    <property type="protein sequence ID" value="CAA3000533.1"/>
    <property type="molecule type" value="Genomic_DNA"/>
</dbReference>
<dbReference type="Gramene" id="OE9A062276T1">
    <property type="protein sequence ID" value="OE9A062276C1"/>
    <property type="gene ID" value="OE9A062276"/>
</dbReference>
<dbReference type="AlphaFoldDB" id="A0A8S0T8E9"/>
<feature type="region of interest" description="Disordered" evidence="1">
    <location>
        <begin position="42"/>
        <end position="102"/>
    </location>
</feature>
<organism evidence="2 3">
    <name type="scientific">Olea europaea subsp. europaea</name>
    <dbReference type="NCBI Taxonomy" id="158383"/>
    <lineage>
        <taxon>Eukaryota</taxon>
        <taxon>Viridiplantae</taxon>
        <taxon>Streptophyta</taxon>
        <taxon>Embryophyta</taxon>
        <taxon>Tracheophyta</taxon>
        <taxon>Spermatophyta</taxon>
        <taxon>Magnoliopsida</taxon>
        <taxon>eudicotyledons</taxon>
        <taxon>Gunneridae</taxon>
        <taxon>Pentapetalae</taxon>
        <taxon>asterids</taxon>
        <taxon>lamiids</taxon>
        <taxon>Lamiales</taxon>
        <taxon>Oleaceae</taxon>
        <taxon>Oleeae</taxon>
        <taxon>Olea</taxon>
    </lineage>
</organism>
<feature type="compositionally biased region" description="Acidic residues" evidence="1">
    <location>
        <begin position="48"/>
        <end position="61"/>
    </location>
</feature>